<name>A0A7S1BAU1_9STRA</name>
<accession>A0A7S1BAU1</accession>
<dbReference type="AlphaFoldDB" id="A0A7S1BAU1"/>
<organism evidence="1">
    <name type="scientific">Corethron hystrix</name>
    <dbReference type="NCBI Taxonomy" id="216773"/>
    <lineage>
        <taxon>Eukaryota</taxon>
        <taxon>Sar</taxon>
        <taxon>Stramenopiles</taxon>
        <taxon>Ochrophyta</taxon>
        <taxon>Bacillariophyta</taxon>
        <taxon>Coscinodiscophyceae</taxon>
        <taxon>Corethrophycidae</taxon>
        <taxon>Corethrales</taxon>
        <taxon>Corethraceae</taxon>
        <taxon>Corethron</taxon>
    </lineage>
</organism>
<reference evidence="1" key="1">
    <citation type="submission" date="2021-01" db="EMBL/GenBank/DDBJ databases">
        <authorList>
            <person name="Corre E."/>
            <person name="Pelletier E."/>
            <person name="Niang G."/>
            <person name="Scheremetjew M."/>
            <person name="Finn R."/>
            <person name="Kale V."/>
            <person name="Holt S."/>
            <person name="Cochrane G."/>
            <person name="Meng A."/>
            <person name="Brown T."/>
            <person name="Cohen L."/>
        </authorList>
    </citation>
    <scope>NUCLEOTIDE SEQUENCE</scope>
    <source>
        <strain evidence="1">308</strain>
    </source>
</reference>
<sequence length="163" mass="19062">MEMRKKAETKEREIATGYFSKRIYGDACGTGNSCYAYYSFKTGESIKPIEYEQKYLKFIKKRKEGRNFLNTSETLNENGHTIRKSQLKMVCEKIDDEDFPYDCRMPKLVMRTENSAISFDEDGDKYENIDIDFDEDGDKYENIEGVYAALNSVDKHQNMKRNG</sequence>
<proteinExistence type="predicted"/>
<gene>
    <name evidence="1" type="ORF">CHYS00102_LOCUS7799</name>
</gene>
<dbReference type="EMBL" id="HBFR01010824">
    <property type="protein sequence ID" value="CAD8880613.1"/>
    <property type="molecule type" value="Transcribed_RNA"/>
</dbReference>
<protein>
    <submittedName>
        <fullName evidence="1">Uncharacterized protein</fullName>
    </submittedName>
</protein>
<evidence type="ECO:0000313" key="1">
    <source>
        <dbReference type="EMBL" id="CAD8880613.1"/>
    </source>
</evidence>